<evidence type="ECO:0000313" key="3">
    <source>
        <dbReference type="EMBL" id="TXN32134.1"/>
    </source>
</evidence>
<dbReference type="GO" id="GO:0003700">
    <property type="term" value="F:DNA-binding transcription factor activity"/>
    <property type="evidence" value="ECO:0007669"/>
    <property type="project" value="InterPro"/>
</dbReference>
<evidence type="ECO:0000256" key="1">
    <source>
        <dbReference type="ARBA" id="ARBA00023125"/>
    </source>
</evidence>
<dbReference type="PROSITE" id="PS00552">
    <property type="entry name" value="HTH_MERR_1"/>
    <property type="match status" value="1"/>
</dbReference>
<accession>A0A5C8UUB3</accession>
<dbReference type="SMART" id="SM00422">
    <property type="entry name" value="HTH_MERR"/>
    <property type="match status" value="1"/>
</dbReference>
<feature type="domain" description="HTH merR-type" evidence="2">
    <location>
        <begin position="7"/>
        <end position="77"/>
    </location>
</feature>
<evidence type="ECO:0000313" key="4">
    <source>
        <dbReference type="Proteomes" id="UP000321379"/>
    </source>
</evidence>
<dbReference type="GO" id="GO:0003677">
    <property type="term" value="F:DNA binding"/>
    <property type="evidence" value="ECO:0007669"/>
    <property type="project" value="UniProtKB-KW"/>
</dbReference>
<dbReference type="EMBL" id="VRMG01000004">
    <property type="protein sequence ID" value="TXN32134.1"/>
    <property type="molecule type" value="Genomic_DNA"/>
</dbReference>
<dbReference type="PROSITE" id="PS50937">
    <property type="entry name" value="HTH_MERR_2"/>
    <property type="match status" value="1"/>
</dbReference>
<dbReference type="Proteomes" id="UP000321379">
    <property type="component" value="Unassembled WGS sequence"/>
</dbReference>
<name>A0A5C8UUB3_9MICO</name>
<dbReference type="AlphaFoldDB" id="A0A5C8UUB3"/>
<dbReference type="InterPro" id="IPR000551">
    <property type="entry name" value="MerR-type_HTH_dom"/>
</dbReference>
<dbReference type="Pfam" id="PF13411">
    <property type="entry name" value="MerR_1"/>
    <property type="match status" value="1"/>
</dbReference>
<dbReference type="SUPFAM" id="SSF46955">
    <property type="entry name" value="Putative DNA-binding domain"/>
    <property type="match status" value="1"/>
</dbReference>
<organism evidence="3 4">
    <name type="scientific">Lacisediminihabitans profunda</name>
    <dbReference type="NCBI Taxonomy" id="2594790"/>
    <lineage>
        <taxon>Bacteria</taxon>
        <taxon>Bacillati</taxon>
        <taxon>Actinomycetota</taxon>
        <taxon>Actinomycetes</taxon>
        <taxon>Micrococcales</taxon>
        <taxon>Microbacteriaceae</taxon>
        <taxon>Lacisediminihabitans</taxon>
    </lineage>
</organism>
<reference evidence="3 4" key="1">
    <citation type="submission" date="2019-08" db="EMBL/GenBank/DDBJ databases">
        <title>Bacterial whole genome sequence for Glaciihabitans sp. CHu50b-6-2.</title>
        <authorList>
            <person name="Jin L."/>
        </authorList>
    </citation>
    <scope>NUCLEOTIDE SEQUENCE [LARGE SCALE GENOMIC DNA]</scope>
    <source>
        <strain evidence="3 4">CHu50b-6-2</strain>
    </source>
</reference>
<dbReference type="PANTHER" id="PTHR30204">
    <property type="entry name" value="REDOX-CYCLING DRUG-SENSING TRANSCRIPTIONAL ACTIVATOR SOXR"/>
    <property type="match status" value="1"/>
</dbReference>
<proteinExistence type="predicted"/>
<gene>
    <name evidence="3" type="ORF">FVP33_04285</name>
</gene>
<keyword evidence="4" id="KW-1185">Reference proteome</keyword>
<dbReference type="InterPro" id="IPR047057">
    <property type="entry name" value="MerR_fam"/>
</dbReference>
<protein>
    <submittedName>
        <fullName evidence="3">MerR family transcriptional regulator</fullName>
    </submittedName>
</protein>
<comment type="caution">
    <text evidence="3">The sequence shown here is derived from an EMBL/GenBank/DDBJ whole genome shotgun (WGS) entry which is preliminary data.</text>
</comment>
<dbReference type="InterPro" id="IPR009061">
    <property type="entry name" value="DNA-bd_dom_put_sf"/>
</dbReference>
<sequence length="127" mass="14296">MTVTESTHSISEAAELTGLSTHTLRYYERTGLMLTPVDRASSTHRRYSEADVRWVGFLTKLRSTGLPIARVRQYVELVRTGESTVADRLELLLIHRINVAAQLDEMTNSLAAIDFKIATYQGRTPTE</sequence>
<dbReference type="CDD" id="cd01109">
    <property type="entry name" value="HTH_YyaN"/>
    <property type="match status" value="1"/>
</dbReference>
<dbReference type="Gene3D" id="1.10.1660.10">
    <property type="match status" value="1"/>
</dbReference>
<evidence type="ECO:0000259" key="2">
    <source>
        <dbReference type="PROSITE" id="PS50937"/>
    </source>
</evidence>
<dbReference type="RefSeq" id="WP_147782385.1">
    <property type="nucleotide sequence ID" value="NZ_VRMG01000004.1"/>
</dbReference>
<dbReference type="PANTHER" id="PTHR30204:SF98">
    <property type="entry name" value="HTH-TYPE TRANSCRIPTIONAL REGULATOR ADHR"/>
    <property type="match status" value="1"/>
</dbReference>
<keyword evidence="1" id="KW-0238">DNA-binding</keyword>